<dbReference type="NCBIfam" id="NF002957">
    <property type="entry name" value="PRK03619.1"/>
    <property type="match status" value="1"/>
</dbReference>
<comment type="pathway">
    <text evidence="8">Purine metabolism; IMP biosynthesis via de novo pathway; 5-amino-1-(5-phospho-D-ribosyl)imidazole from N(2)-formyl-N(1)-(5-phospho-D-ribosyl)glycinamide: step 1/2.</text>
</comment>
<dbReference type="GO" id="GO:0004642">
    <property type="term" value="F:phosphoribosylformylglycinamidine synthase activity"/>
    <property type="evidence" value="ECO:0007669"/>
    <property type="project" value="UniProtKB-EC"/>
</dbReference>
<evidence type="ECO:0000256" key="8">
    <source>
        <dbReference type="HAMAP-Rule" id="MF_00421"/>
    </source>
</evidence>
<dbReference type="PIRSF" id="PIRSF001586">
    <property type="entry name" value="FGAM_synth_I"/>
    <property type="match status" value="1"/>
</dbReference>
<dbReference type="InterPro" id="IPR029062">
    <property type="entry name" value="Class_I_gatase-like"/>
</dbReference>
<keyword evidence="4 8" id="KW-0658">Purine biosynthesis</keyword>
<name>A0ABV2KX85_9BACI</name>
<keyword evidence="7 8" id="KW-0315">Glutamine amidotransferase</keyword>
<dbReference type="Gene3D" id="3.40.50.880">
    <property type="match status" value="1"/>
</dbReference>
<dbReference type="Pfam" id="PF13507">
    <property type="entry name" value="GATase_5"/>
    <property type="match status" value="1"/>
</dbReference>
<dbReference type="SMART" id="SM01211">
    <property type="entry name" value="GATase_5"/>
    <property type="match status" value="1"/>
</dbReference>
<evidence type="ECO:0000256" key="3">
    <source>
        <dbReference type="ARBA" id="ARBA00022741"/>
    </source>
</evidence>
<dbReference type="Proteomes" id="UP001549167">
    <property type="component" value="Unassembled WGS sequence"/>
</dbReference>
<evidence type="ECO:0000256" key="6">
    <source>
        <dbReference type="ARBA" id="ARBA00022840"/>
    </source>
</evidence>
<dbReference type="EC" id="3.5.1.2" evidence="8"/>
<feature type="active site" evidence="8">
    <location>
        <position position="194"/>
    </location>
</feature>
<sequence length="227" mass="24980">MKFAVVVFPGSNCDRDLFHAIETGLDEEVDYVFHTETNLDGYDAVLLPGGFSYGDYLRSGAIARFSNVMRAVSAFASEGKPVLGICNGFQVLLEAGLLPGAMKRNRDLKFICRPVELIVEHNETLFTTSYQQGETIQVPIAHADGNYECDAHTLEKLASNDQIVFRYANNPNGSSADIAGIVNERGNVLGMMPHPERAIDTLLGSDDGFKLFQSMLANWRERHATTS</sequence>
<evidence type="ECO:0000256" key="4">
    <source>
        <dbReference type="ARBA" id="ARBA00022755"/>
    </source>
</evidence>
<keyword evidence="5 8" id="KW-0378">Hydrolase</keyword>
<gene>
    <name evidence="8" type="primary">purQ</name>
    <name evidence="9" type="ORF">ABID56_002119</name>
</gene>
<feature type="active site" evidence="8">
    <location>
        <position position="196"/>
    </location>
</feature>
<evidence type="ECO:0000313" key="9">
    <source>
        <dbReference type="EMBL" id="MET3683994.1"/>
    </source>
</evidence>
<evidence type="ECO:0000256" key="2">
    <source>
        <dbReference type="ARBA" id="ARBA00022598"/>
    </source>
</evidence>
<dbReference type="EMBL" id="JBEPMX010000011">
    <property type="protein sequence ID" value="MET3683994.1"/>
    <property type="molecule type" value="Genomic_DNA"/>
</dbReference>
<comment type="catalytic activity">
    <reaction evidence="8">
        <text>L-glutamine + H2O = L-glutamate + NH4(+)</text>
        <dbReference type="Rhea" id="RHEA:15889"/>
        <dbReference type="ChEBI" id="CHEBI:15377"/>
        <dbReference type="ChEBI" id="CHEBI:28938"/>
        <dbReference type="ChEBI" id="CHEBI:29985"/>
        <dbReference type="ChEBI" id="CHEBI:58359"/>
        <dbReference type="EC" id="3.5.1.2"/>
    </reaction>
</comment>
<comment type="subunit">
    <text evidence="8">Part of the FGAM synthase complex composed of 1 PurL, 1 PurQ and 2 PurS subunits.</text>
</comment>
<comment type="function">
    <text evidence="8">Part of the phosphoribosylformylglycinamidine synthase complex involved in the purines biosynthetic pathway. Catalyzes the ATP-dependent conversion of formylglycinamide ribonucleotide (FGAR) and glutamine to yield formylglycinamidine ribonucleotide (FGAM) and glutamate. The FGAM synthase complex is composed of three subunits. PurQ produces an ammonia molecule by converting glutamine to glutamate. PurL transfers the ammonia molecule to FGAR to form FGAM in an ATP-dependent manner. PurS interacts with PurQ and PurL and is thought to assist in the transfer of the ammonia molecule from PurQ to PurL.</text>
</comment>
<comment type="catalytic activity">
    <reaction evidence="8">
        <text>N(2)-formyl-N(1)-(5-phospho-beta-D-ribosyl)glycinamide + L-glutamine + ATP + H2O = 2-formamido-N(1)-(5-O-phospho-beta-D-ribosyl)acetamidine + L-glutamate + ADP + phosphate + H(+)</text>
        <dbReference type="Rhea" id="RHEA:17129"/>
        <dbReference type="ChEBI" id="CHEBI:15377"/>
        <dbReference type="ChEBI" id="CHEBI:15378"/>
        <dbReference type="ChEBI" id="CHEBI:29985"/>
        <dbReference type="ChEBI" id="CHEBI:30616"/>
        <dbReference type="ChEBI" id="CHEBI:43474"/>
        <dbReference type="ChEBI" id="CHEBI:58359"/>
        <dbReference type="ChEBI" id="CHEBI:147286"/>
        <dbReference type="ChEBI" id="CHEBI:147287"/>
        <dbReference type="ChEBI" id="CHEBI:456216"/>
        <dbReference type="EC" id="6.3.5.3"/>
    </reaction>
</comment>
<organism evidence="9 10">
    <name type="scientific">Alkalibacillus flavidus</name>
    <dbReference type="NCBI Taxonomy" id="546021"/>
    <lineage>
        <taxon>Bacteria</taxon>
        <taxon>Bacillati</taxon>
        <taxon>Bacillota</taxon>
        <taxon>Bacilli</taxon>
        <taxon>Bacillales</taxon>
        <taxon>Bacillaceae</taxon>
        <taxon>Alkalibacillus</taxon>
    </lineage>
</organism>
<dbReference type="InterPro" id="IPR010075">
    <property type="entry name" value="PRibForGlyAmidine_synth_PurQ"/>
</dbReference>
<dbReference type="CDD" id="cd01740">
    <property type="entry name" value="GATase1_FGAR_AT"/>
    <property type="match status" value="1"/>
</dbReference>
<keyword evidence="2 8" id="KW-0436">Ligase</keyword>
<dbReference type="PANTHER" id="PTHR47552:SF1">
    <property type="entry name" value="PHOSPHORIBOSYLFORMYLGLYCINAMIDINE SYNTHASE SUBUNIT PURQ"/>
    <property type="match status" value="1"/>
</dbReference>
<dbReference type="RefSeq" id="WP_354220927.1">
    <property type="nucleotide sequence ID" value="NZ_JBEPMX010000011.1"/>
</dbReference>
<comment type="subcellular location">
    <subcellularLocation>
        <location evidence="8">Cytoplasm</location>
    </subcellularLocation>
</comment>
<dbReference type="PANTHER" id="PTHR47552">
    <property type="entry name" value="PHOSPHORIBOSYLFORMYLGLYCINAMIDINE SYNTHASE SUBUNIT PURQ"/>
    <property type="match status" value="1"/>
</dbReference>
<dbReference type="PROSITE" id="PS51273">
    <property type="entry name" value="GATASE_TYPE_1"/>
    <property type="match status" value="1"/>
</dbReference>
<dbReference type="EC" id="6.3.5.3" evidence="8"/>
<accession>A0ABV2KX85</accession>
<dbReference type="SUPFAM" id="SSF52317">
    <property type="entry name" value="Class I glutamine amidotransferase-like"/>
    <property type="match status" value="1"/>
</dbReference>
<feature type="active site" description="Nucleophile" evidence="8">
    <location>
        <position position="86"/>
    </location>
</feature>
<proteinExistence type="inferred from homology"/>
<evidence type="ECO:0000256" key="7">
    <source>
        <dbReference type="ARBA" id="ARBA00022962"/>
    </source>
</evidence>
<reference evidence="9 10" key="1">
    <citation type="submission" date="2024-06" db="EMBL/GenBank/DDBJ databases">
        <title>Genomic Encyclopedia of Type Strains, Phase IV (KMG-IV): sequencing the most valuable type-strain genomes for metagenomic binning, comparative biology and taxonomic classification.</title>
        <authorList>
            <person name="Goeker M."/>
        </authorList>
    </citation>
    <scope>NUCLEOTIDE SEQUENCE [LARGE SCALE GENOMIC DNA]</scope>
    <source>
        <strain evidence="9 10">DSM 23520</strain>
    </source>
</reference>
<protein>
    <recommendedName>
        <fullName evidence="8">Phosphoribosylformylglycinamidine synthase subunit PurQ</fullName>
        <shortName evidence="8">FGAM synthase</shortName>
        <ecNumber evidence="8">6.3.5.3</ecNumber>
    </recommendedName>
    <alternativeName>
        <fullName evidence="8">Formylglycinamide ribonucleotide amidotransferase subunit I</fullName>
        <shortName evidence="8">FGAR amidotransferase I</shortName>
        <shortName evidence="8">FGAR-AT I</shortName>
    </alternativeName>
    <alternativeName>
        <fullName evidence="8">Glutaminase PurQ</fullName>
        <ecNumber evidence="8">3.5.1.2</ecNumber>
    </alternativeName>
    <alternativeName>
        <fullName evidence="8">Phosphoribosylformylglycinamidine synthase subunit I</fullName>
    </alternativeName>
</protein>
<keyword evidence="6 8" id="KW-0067">ATP-binding</keyword>
<keyword evidence="3 8" id="KW-0547">Nucleotide-binding</keyword>
<keyword evidence="1 8" id="KW-0963">Cytoplasm</keyword>
<evidence type="ECO:0000313" key="10">
    <source>
        <dbReference type="Proteomes" id="UP001549167"/>
    </source>
</evidence>
<comment type="caution">
    <text evidence="9">The sequence shown here is derived from an EMBL/GenBank/DDBJ whole genome shotgun (WGS) entry which is preliminary data.</text>
</comment>
<evidence type="ECO:0000256" key="5">
    <source>
        <dbReference type="ARBA" id="ARBA00022801"/>
    </source>
</evidence>
<keyword evidence="10" id="KW-1185">Reference proteome</keyword>
<evidence type="ECO:0000256" key="1">
    <source>
        <dbReference type="ARBA" id="ARBA00022490"/>
    </source>
</evidence>
<dbReference type="HAMAP" id="MF_00421">
    <property type="entry name" value="PurQ"/>
    <property type="match status" value="1"/>
</dbReference>
<dbReference type="NCBIfam" id="TIGR01737">
    <property type="entry name" value="FGAM_synth_I"/>
    <property type="match status" value="1"/>
</dbReference>